<feature type="chain" id="PRO_5012685096" evidence="1">
    <location>
        <begin position="22"/>
        <end position="278"/>
    </location>
</feature>
<dbReference type="Proteomes" id="UP000190897">
    <property type="component" value="Unassembled WGS sequence"/>
</dbReference>
<dbReference type="OrthoDB" id="1038500at2"/>
<dbReference type="Pfam" id="PF13595">
    <property type="entry name" value="DUF4138"/>
    <property type="match status" value="1"/>
</dbReference>
<keyword evidence="3" id="KW-1185">Reference proteome</keyword>
<reference evidence="3" key="1">
    <citation type="submission" date="2017-02" db="EMBL/GenBank/DDBJ databases">
        <authorList>
            <person name="Varghese N."/>
            <person name="Submissions S."/>
        </authorList>
    </citation>
    <scope>NUCLEOTIDE SEQUENCE [LARGE SCALE GENOMIC DNA]</scope>
    <source>
        <strain evidence="3">DSM 22270</strain>
    </source>
</reference>
<evidence type="ECO:0000256" key="1">
    <source>
        <dbReference type="SAM" id="SignalP"/>
    </source>
</evidence>
<protein>
    <submittedName>
        <fullName evidence="2">Bacteroides conjugative transposon TraN protein</fullName>
    </submittedName>
</protein>
<feature type="signal peptide" evidence="1">
    <location>
        <begin position="1"/>
        <end position="21"/>
    </location>
</feature>
<gene>
    <name evidence="2" type="ORF">SAMN05660293_05352</name>
</gene>
<dbReference type="NCBIfam" id="TIGR03780">
    <property type="entry name" value="Bac_Flav_CT_N"/>
    <property type="match status" value="1"/>
</dbReference>
<name>A0A1T5HD93_9BACT</name>
<dbReference type="STRING" id="651661.SAMN05660293_05352"/>
<dbReference type="AlphaFoldDB" id="A0A1T5HD93"/>
<proteinExistence type="predicted"/>
<dbReference type="EMBL" id="FUZA01000011">
    <property type="protein sequence ID" value="SKC18675.1"/>
    <property type="molecule type" value="Genomic_DNA"/>
</dbReference>
<accession>A0A1T5HD93</accession>
<dbReference type="InterPro" id="IPR022298">
    <property type="entry name" value="Conjug_transposon_TraN"/>
</dbReference>
<keyword evidence="1" id="KW-0732">Signal</keyword>
<organism evidence="2 3">
    <name type="scientific">Dyadobacter psychrophilus</name>
    <dbReference type="NCBI Taxonomy" id="651661"/>
    <lineage>
        <taxon>Bacteria</taxon>
        <taxon>Pseudomonadati</taxon>
        <taxon>Bacteroidota</taxon>
        <taxon>Cytophagia</taxon>
        <taxon>Cytophagales</taxon>
        <taxon>Spirosomataceae</taxon>
        <taxon>Dyadobacter</taxon>
    </lineage>
</organism>
<evidence type="ECO:0000313" key="2">
    <source>
        <dbReference type="EMBL" id="SKC18675.1"/>
    </source>
</evidence>
<evidence type="ECO:0000313" key="3">
    <source>
        <dbReference type="Proteomes" id="UP000190897"/>
    </source>
</evidence>
<sequence length="278" mass="31767">MNKLRRILSVVLLIVSGRALSQDVQMSVIEPLPLEITLHKTTNLIFPFEIKSVDKGSRDILAQKTKGVANILQLKAAKADFVQTNLTVVCAEGKLYSFTVNYAPEPERLNIEFAAKKAHPDAYFENGINQAEIQQLSESILAQRNQLKGPSDKHHKVQIELNGIYVHNDMIFYRLEMENRSPIRYQIQDIRFFIRDREPAKRSAVQQTETKPFYVHGDTAMIKGESKHIFIFALPKFTLEDKKYMAVQMMEKNGGRHMLLKVNNRTITKAKPISGQSI</sequence>